<protein>
    <submittedName>
        <fullName evidence="1">Uncharacterized protein</fullName>
    </submittedName>
</protein>
<sequence>MLEKPEKINEDFWNNLSETGKANLLKSMLNIDNDEIETNKYGRWQLKRFAKDIENYKNYHLIKNNIVSSEGYRAGENKIRPTCLPGWDFLVREYTTEYPETVEDFNKHYEDMVTSFMN</sequence>
<reference evidence="1 2" key="1">
    <citation type="journal article" date="1992" name="Lakartidningen">
        <title>[Penicillin V and not amoxicillin is the first choice preparation in acute otitis].</title>
        <authorList>
            <person name="Kamme C."/>
            <person name="Lundgren K."/>
            <person name="Prellner K."/>
        </authorList>
    </citation>
    <scope>NUCLEOTIDE SEQUENCE [LARGE SCALE GENOMIC DNA]</scope>
    <source>
        <strain evidence="1 2">PC3997IV</strain>
    </source>
</reference>
<accession>A0A5C8FHJ5</accession>
<evidence type="ECO:0000313" key="1">
    <source>
        <dbReference type="EMBL" id="TXJ40510.1"/>
    </source>
</evidence>
<proteinExistence type="predicted"/>
<evidence type="ECO:0000313" key="2">
    <source>
        <dbReference type="Proteomes" id="UP000325002"/>
    </source>
</evidence>
<gene>
    <name evidence="1" type="ORF">EPJ81_02310</name>
</gene>
<comment type="caution">
    <text evidence="1">The sequence shown here is derived from an EMBL/GenBank/DDBJ whole genome shotgun (WGS) entry which is preliminary data.</text>
</comment>
<dbReference type="AlphaFoldDB" id="A0A5C8FHJ5"/>
<organism evidence="1 2">
    <name type="scientific">Brachyspira aalborgi</name>
    <dbReference type="NCBI Taxonomy" id="29522"/>
    <lineage>
        <taxon>Bacteria</taxon>
        <taxon>Pseudomonadati</taxon>
        <taxon>Spirochaetota</taxon>
        <taxon>Spirochaetia</taxon>
        <taxon>Brachyspirales</taxon>
        <taxon>Brachyspiraceae</taxon>
        <taxon>Brachyspira</taxon>
    </lineage>
</organism>
<dbReference type="RefSeq" id="WP_147547698.1">
    <property type="nucleotide sequence ID" value="NZ_SAYD01000008.1"/>
</dbReference>
<dbReference type="EMBL" id="SAYD01000008">
    <property type="protein sequence ID" value="TXJ40510.1"/>
    <property type="molecule type" value="Genomic_DNA"/>
</dbReference>
<dbReference type="Proteomes" id="UP000325002">
    <property type="component" value="Unassembled WGS sequence"/>
</dbReference>
<name>A0A5C8FHJ5_9SPIR</name>